<evidence type="ECO:0000313" key="4">
    <source>
        <dbReference type="Proteomes" id="UP000219338"/>
    </source>
</evidence>
<dbReference type="EMBL" id="FUEG01000052">
    <property type="protein sequence ID" value="SJL18068.1"/>
    <property type="molecule type" value="Genomic_DNA"/>
</dbReference>
<evidence type="ECO:0000313" key="3">
    <source>
        <dbReference type="EMBL" id="SJL18068.1"/>
    </source>
</evidence>
<dbReference type="OMA" id="YDVWLIS"/>
<sequence length="231" mass="25388">MTGTTIVVSYFVVIATLYPAPMLRRSINTPKFEGRHYDAFAGVVPRWRVHGRDPEKTLSMPIVTFESMDSIPSSHIHFPSATLTTPMSIAVQEFSQEKERINLLSYDVWLISDDSSINDSTDLSSSSTAFSLPTGVGLGFLGLTRKEGRDPFDGLGLVHINRSSRDPSSDGELSYTILREAAMTFLQPSIPVNGHPEPEKTEPVDMPSPQNRPRRSLTCNLSASTVSSSLN</sequence>
<proteinExistence type="predicted"/>
<protein>
    <submittedName>
        <fullName evidence="3">Uncharacterized protein</fullName>
    </submittedName>
</protein>
<accession>A0A284SAN8</accession>
<evidence type="ECO:0000256" key="1">
    <source>
        <dbReference type="SAM" id="MobiDB-lite"/>
    </source>
</evidence>
<gene>
    <name evidence="3" type="ORF">ARMOST_21640</name>
</gene>
<reference evidence="4" key="1">
    <citation type="journal article" date="2017" name="Nat. Ecol. Evol.">
        <title>Genome expansion and lineage-specific genetic innovations in the forest pathogenic fungi Armillaria.</title>
        <authorList>
            <person name="Sipos G."/>
            <person name="Prasanna A.N."/>
            <person name="Walter M.C."/>
            <person name="O'Connor E."/>
            <person name="Balint B."/>
            <person name="Krizsan K."/>
            <person name="Kiss B."/>
            <person name="Hess J."/>
            <person name="Varga T."/>
            <person name="Slot J."/>
            <person name="Riley R."/>
            <person name="Boka B."/>
            <person name="Rigling D."/>
            <person name="Barry K."/>
            <person name="Lee J."/>
            <person name="Mihaltcheva S."/>
            <person name="LaButti K."/>
            <person name="Lipzen A."/>
            <person name="Waldron R."/>
            <person name="Moloney N.M."/>
            <person name="Sperisen C."/>
            <person name="Kredics L."/>
            <person name="Vagvoelgyi C."/>
            <person name="Patrignani A."/>
            <person name="Fitzpatrick D."/>
            <person name="Nagy I."/>
            <person name="Doyle S."/>
            <person name="Anderson J.B."/>
            <person name="Grigoriev I.V."/>
            <person name="Gueldener U."/>
            <person name="Muensterkoetter M."/>
            <person name="Nagy L.G."/>
        </authorList>
    </citation>
    <scope>NUCLEOTIDE SEQUENCE [LARGE SCALE GENOMIC DNA]</scope>
    <source>
        <strain evidence="4">C18/9</strain>
    </source>
</reference>
<dbReference type="OrthoDB" id="3057455at2759"/>
<keyword evidence="2" id="KW-0472">Membrane</keyword>
<name>A0A284SAN8_ARMOS</name>
<keyword evidence="4" id="KW-1185">Reference proteome</keyword>
<feature type="region of interest" description="Disordered" evidence="1">
    <location>
        <begin position="188"/>
        <end position="231"/>
    </location>
</feature>
<keyword evidence="2" id="KW-1133">Transmembrane helix</keyword>
<feature type="transmembrane region" description="Helical" evidence="2">
    <location>
        <begin position="6"/>
        <end position="23"/>
    </location>
</feature>
<dbReference type="Proteomes" id="UP000219338">
    <property type="component" value="Unassembled WGS sequence"/>
</dbReference>
<organism evidence="3 4">
    <name type="scientific">Armillaria ostoyae</name>
    <name type="common">Armillaria root rot fungus</name>
    <dbReference type="NCBI Taxonomy" id="47428"/>
    <lineage>
        <taxon>Eukaryota</taxon>
        <taxon>Fungi</taxon>
        <taxon>Dikarya</taxon>
        <taxon>Basidiomycota</taxon>
        <taxon>Agaricomycotina</taxon>
        <taxon>Agaricomycetes</taxon>
        <taxon>Agaricomycetidae</taxon>
        <taxon>Agaricales</taxon>
        <taxon>Marasmiineae</taxon>
        <taxon>Physalacriaceae</taxon>
        <taxon>Armillaria</taxon>
    </lineage>
</organism>
<feature type="compositionally biased region" description="Polar residues" evidence="1">
    <location>
        <begin position="217"/>
        <end position="231"/>
    </location>
</feature>
<evidence type="ECO:0000256" key="2">
    <source>
        <dbReference type="SAM" id="Phobius"/>
    </source>
</evidence>
<dbReference type="AlphaFoldDB" id="A0A284SAN8"/>
<keyword evidence="2" id="KW-0812">Transmembrane</keyword>